<reference evidence="2" key="1">
    <citation type="submission" date="2018-08" db="EMBL/GenBank/DDBJ databases">
        <title>A genome reference for cultivated species of the human gut microbiota.</title>
        <authorList>
            <person name="Zou Y."/>
            <person name="Xue W."/>
            <person name="Luo G."/>
        </authorList>
    </citation>
    <scope>NUCLEOTIDE SEQUENCE [LARGE SCALE GENOMIC DNA]</scope>
    <source>
        <strain evidence="2">TF05-5AC</strain>
    </source>
</reference>
<dbReference type="InterPro" id="IPR014710">
    <property type="entry name" value="RmlC-like_jellyroll"/>
</dbReference>
<evidence type="ECO:0000259" key="1">
    <source>
        <dbReference type="PROSITE" id="PS50042"/>
    </source>
</evidence>
<sequence>MQLPKQSRAVTGKKYMKKIYDRPIVMEYVKKYGISRFFDTRDLPFFLIRYEKGETIIHPTEHTRYLQFVVEGTVAIYSIRRDGSQFPIASSDDFMMLGDVEFVNQSLPALFAEAKSDTAAVALSLDENKPVLDRDLAFLHYTLRSLVKKIELSTMNEAEFISLEDKLLHYIQYCCHDGLLVHIGKASENLHCSRRQLQRVLRKLTEQGILEKTSKGVYRRLPTQ</sequence>
<name>A0A3E3I650_9FIRM</name>
<evidence type="ECO:0000313" key="2">
    <source>
        <dbReference type="EMBL" id="RGE61128.1"/>
    </source>
</evidence>
<accession>A0A3E3I650</accession>
<dbReference type="InterPro" id="IPR000595">
    <property type="entry name" value="cNMP-bd_dom"/>
</dbReference>
<dbReference type="AlphaFoldDB" id="A0A3E3I650"/>
<feature type="domain" description="Cyclic nucleotide-binding" evidence="1">
    <location>
        <begin position="25"/>
        <end position="149"/>
    </location>
</feature>
<proteinExistence type="predicted"/>
<dbReference type="Pfam" id="PF00027">
    <property type="entry name" value="cNMP_binding"/>
    <property type="match status" value="1"/>
</dbReference>
<gene>
    <name evidence="2" type="ORF">DXC51_11405</name>
</gene>
<protein>
    <recommendedName>
        <fullName evidence="1">Cyclic nucleotide-binding domain-containing protein</fullName>
    </recommendedName>
</protein>
<dbReference type="SUPFAM" id="SSF51206">
    <property type="entry name" value="cAMP-binding domain-like"/>
    <property type="match status" value="1"/>
</dbReference>
<keyword evidence="3" id="KW-1185">Reference proteome</keyword>
<organism evidence="2 3">
    <name type="scientific">Eisenbergiella massiliensis</name>
    <dbReference type="NCBI Taxonomy" id="1720294"/>
    <lineage>
        <taxon>Bacteria</taxon>
        <taxon>Bacillati</taxon>
        <taxon>Bacillota</taxon>
        <taxon>Clostridia</taxon>
        <taxon>Lachnospirales</taxon>
        <taxon>Lachnospiraceae</taxon>
        <taxon>Eisenbergiella</taxon>
    </lineage>
</organism>
<dbReference type="InterPro" id="IPR018490">
    <property type="entry name" value="cNMP-bd_dom_sf"/>
</dbReference>
<dbReference type="Gene3D" id="2.60.120.10">
    <property type="entry name" value="Jelly Rolls"/>
    <property type="match status" value="1"/>
</dbReference>
<comment type="caution">
    <text evidence="2">The sequence shown here is derived from an EMBL/GenBank/DDBJ whole genome shotgun (WGS) entry which is preliminary data.</text>
</comment>
<dbReference type="PROSITE" id="PS50042">
    <property type="entry name" value="CNMP_BINDING_3"/>
    <property type="match status" value="1"/>
</dbReference>
<evidence type="ECO:0000313" key="3">
    <source>
        <dbReference type="Proteomes" id="UP000260812"/>
    </source>
</evidence>
<dbReference type="Proteomes" id="UP000260812">
    <property type="component" value="Unassembled WGS sequence"/>
</dbReference>
<dbReference type="EMBL" id="QVLV01000006">
    <property type="protein sequence ID" value="RGE61128.1"/>
    <property type="molecule type" value="Genomic_DNA"/>
</dbReference>